<comment type="caution">
    <text evidence="1">The sequence shown here is derived from an EMBL/GenBank/DDBJ whole genome shotgun (WGS) entry which is preliminary data.</text>
</comment>
<keyword evidence="2" id="KW-1185">Reference proteome</keyword>
<evidence type="ECO:0008006" key="3">
    <source>
        <dbReference type="Google" id="ProtNLM"/>
    </source>
</evidence>
<dbReference type="PROSITE" id="PS51257">
    <property type="entry name" value="PROKAR_LIPOPROTEIN"/>
    <property type="match status" value="1"/>
</dbReference>
<dbReference type="EMBL" id="JAHRGL010000001">
    <property type="protein sequence ID" value="MBV2131442.1"/>
    <property type="molecule type" value="Genomic_DNA"/>
</dbReference>
<gene>
    <name evidence="1" type="ORF">KRX52_01345</name>
</gene>
<dbReference type="RefSeq" id="WP_217679345.1">
    <property type="nucleotide sequence ID" value="NZ_JAHRGL010000001.1"/>
</dbReference>
<organism evidence="1 2">
    <name type="scientific">Geopseudomonas aromaticivorans</name>
    <dbReference type="NCBI Taxonomy" id="2849492"/>
    <lineage>
        <taxon>Bacteria</taxon>
        <taxon>Pseudomonadati</taxon>
        <taxon>Pseudomonadota</taxon>
        <taxon>Gammaproteobacteria</taxon>
        <taxon>Pseudomonadales</taxon>
        <taxon>Pseudomonadaceae</taxon>
        <taxon>Geopseudomonas</taxon>
    </lineage>
</organism>
<reference evidence="1 2" key="1">
    <citation type="submission" date="2021-06" db="EMBL/GenBank/DDBJ databases">
        <title>Differences between aerobic and microaerobic xylene degrading microbial communities.</title>
        <authorList>
            <person name="Banerjee S."/>
            <person name="Tancsics A."/>
        </authorList>
    </citation>
    <scope>NUCLEOTIDE SEQUENCE [LARGE SCALE GENOMIC DNA]</scope>
    <source>
        <strain evidence="1 2">MAP12</strain>
    </source>
</reference>
<evidence type="ECO:0000313" key="2">
    <source>
        <dbReference type="Proteomes" id="UP000813068"/>
    </source>
</evidence>
<accession>A0ABS6MRL1</accession>
<dbReference type="Proteomes" id="UP000813068">
    <property type="component" value="Unassembled WGS sequence"/>
</dbReference>
<evidence type="ECO:0000313" key="1">
    <source>
        <dbReference type="EMBL" id="MBV2131442.1"/>
    </source>
</evidence>
<protein>
    <recommendedName>
        <fullName evidence="3">Lipoprotein</fullName>
    </recommendedName>
</protein>
<name>A0ABS6MRL1_9GAMM</name>
<proteinExistence type="predicted"/>
<sequence>MRIASVLAAGLLPLLGGCQWLPWPAKPAEPAPLRLQGELTRSAGELVLHPCHQQRSLSITAEDSLGLPYAVARLQQTGQQPLFADLAGRLQEDASGEPSRLRVERLYRLQPGAQQGCDDAQFKRLIVRASGNEPGWMVSVSALGMMLERPGVEPLALPYVEERLPDGSLSFTSEADGRRVELWLTPGRCVDSMSGALGHLQARLQLDRQPPLMGCAALGGARD</sequence>